<evidence type="ECO:0000256" key="1">
    <source>
        <dbReference type="ARBA" id="ARBA00022630"/>
    </source>
</evidence>
<dbReference type="NCBIfam" id="TIGR01292">
    <property type="entry name" value="TRX_reduct"/>
    <property type="match status" value="1"/>
</dbReference>
<accession>A0ABM7EZ59</accession>
<comment type="similarity">
    <text evidence="3">Belongs to the class-II pyridine nucleotide-disulfide oxidoreductase family.</text>
</comment>
<dbReference type="InterPro" id="IPR050097">
    <property type="entry name" value="Ferredoxin-NADP_redctase_2"/>
</dbReference>
<dbReference type="PRINTS" id="PR00469">
    <property type="entry name" value="PNDRDTASEII"/>
</dbReference>
<keyword evidence="3" id="KW-0274">FAD</keyword>
<dbReference type="PANTHER" id="PTHR48105">
    <property type="entry name" value="THIOREDOXIN REDUCTASE 1-RELATED-RELATED"/>
    <property type="match status" value="1"/>
</dbReference>
<dbReference type="InterPro" id="IPR023753">
    <property type="entry name" value="FAD/NAD-binding_dom"/>
</dbReference>
<comment type="catalytic activity">
    <reaction evidence="3">
        <text>[thioredoxin]-dithiol + NADP(+) = [thioredoxin]-disulfide + NADPH + H(+)</text>
        <dbReference type="Rhea" id="RHEA:20345"/>
        <dbReference type="Rhea" id="RHEA-COMP:10698"/>
        <dbReference type="Rhea" id="RHEA-COMP:10700"/>
        <dbReference type="ChEBI" id="CHEBI:15378"/>
        <dbReference type="ChEBI" id="CHEBI:29950"/>
        <dbReference type="ChEBI" id="CHEBI:50058"/>
        <dbReference type="ChEBI" id="CHEBI:57783"/>
        <dbReference type="ChEBI" id="CHEBI:58349"/>
        <dbReference type="EC" id="1.8.1.9"/>
    </reaction>
</comment>
<dbReference type="Proteomes" id="UP000217805">
    <property type="component" value="Chromosome"/>
</dbReference>
<dbReference type="EC" id="1.8.1.9" evidence="3"/>
<evidence type="ECO:0000313" key="5">
    <source>
        <dbReference type="EMBL" id="BAR92310.1"/>
    </source>
</evidence>
<comment type="subunit">
    <text evidence="3">Homodimer.</text>
</comment>
<dbReference type="RefSeq" id="WP_096378502.1">
    <property type="nucleotide sequence ID" value="NZ_AP014609.1"/>
</dbReference>
<evidence type="ECO:0000256" key="2">
    <source>
        <dbReference type="ARBA" id="ARBA00023002"/>
    </source>
</evidence>
<evidence type="ECO:0000256" key="3">
    <source>
        <dbReference type="RuleBase" id="RU003880"/>
    </source>
</evidence>
<reference evidence="5 6" key="1">
    <citation type="journal article" date="2015" name="Microbes Environ.">
        <title>An Efficient Strategy Developed for Next-Generation Sequencing of Endosymbiont Genomes Performed Using Crude DNA Isolated from Host Tissues: A Case Study of Blattabacterium cuenoti Inhabiting the Fat Bodies of Cockroaches.</title>
        <authorList>
            <person name="Kinjo Y."/>
            <person name="Saitoh S."/>
            <person name="Tokuda G."/>
        </authorList>
    </citation>
    <scope>NUCLEOTIDE SEQUENCE [LARGE SCALE GENOMIC DNA]</scope>
    <source>
        <strain evidence="5 6">BPAY</strain>
    </source>
</reference>
<proteinExistence type="inferred from homology"/>
<dbReference type="Pfam" id="PF07992">
    <property type="entry name" value="Pyr_redox_2"/>
    <property type="match status" value="1"/>
</dbReference>
<feature type="domain" description="FAD/NAD(P)-binding" evidence="4">
    <location>
        <begin position="21"/>
        <end position="310"/>
    </location>
</feature>
<evidence type="ECO:0000313" key="6">
    <source>
        <dbReference type="Proteomes" id="UP000217805"/>
    </source>
</evidence>
<dbReference type="Gene3D" id="3.50.50.60">
    <property type="entry name" value="FAD/NAD(P)-binding domain"/>
    <property type="match status" value="2"/>
</dbReference>
<comment type="cofactor">
    <cofactor evidence="3">
        <name>FAD</name>
        <dbReference type="ChEBI" id="CHEBI:57692"/>
    </cofactor>
</comment>
<keyword evidence="2 3" id="KW-0560">Oxidoreductase</keyword>
<dbReference type="SUPFAM" id="SSF51905">
    <property type="entry name" value="FAD/NAD(P)-binding domain"/>
    <property type="match status" value="1"/>
</dbReference>
<evidence type="ECO:0000259" key="4">
    <source>
        <dbReference type="Pfam" id="PF07992"/>
    </source>
</evidence>
<keyword evidence="1 3" id="KW-0285">Flavoprotein</keyword>
<protein>
    <recommendedName>
        <fullName evidence="3">Thioredoxin reductase</fullName>
        <ecNumber evidence="3">1.8.1.9</ecNumber>
    </recommendedName>
</protein>
<name>A0ABM7EZ59_9FLAO</name>
<sequence length="328" mass="36211">MTKIKNIFIKLFYVIKKKIHNCVIIGSGPAGYSAAIYAARADMTPILFTGFQPGGQLTTTTSVDNYLGFPDGVSGNDLMKRCKKQAERFNTKIINQSVNHVILSNKKGGIHRIFFSKEKCIESRGLIVATGSRSRFLGIYKEKQFIGLGISFCATCDGFFHKEKNVAVIGGGDTALEEAIFLAKICKIVYLIVRRNNLKASKILQNRILKNNNINILFCSNVTEIIGDNFLEGIKIFNHKTKTNRIVLISGLFIAIGHVPNTEIFKNELDLDEKGYIIVQKGKTITSKPGVFAAGDVQDSDYRQAITSAGTGCMAALDLEKYLYVCAE</sequence>
<dbReference type="InterPro" id="IPR036188">
    <property type="entry name" value="FAD/NAD-bd_sf"/>
</dbReference>
<organism evidence="5 6">
    <name type="scientific">Blattabacterium cuenoti BPAY</name>
    <dbReference type="NCBI Taxonomy" id="1457031"/>
    <lineage>
        <taxon>Bacteria</taxon>
        <taxon>Pseudomonadati</taxon>
        <taxon>Bacteroidota</taxon>
        <taxon>Flavobacteriia</taxon>
        <taxon>Flavobacteriales</taxon>
        <taxon>Blattabacteriaceae</taxon>
        <taxon>Blattabacterium</taxon>
    </lineage>
</organism>
<dbReference type="InterPro" id="IPR005982">
    <property type="entry name" value="Thioredox_Rdtase"/>
</dbReference>
<keyword evidence="3" id="KW-0676">Redox-active center</keyword>
<keyword evidence="6" id="KW-1185">Reference proteome</keyword>
<dbReference type="PRINTS" id="PR00368">
    <property type="entry name" value="FADPNR"/>
</dbReference>
<gene>
    <name evidence="5" type="primary">trxB</name>
    <name evidence="5" type="ORF">BPAY_594</name>
</gene>
<dbReference type="EMBL" id="AP014609">
    <property type="protein sequence ID" value="BAR92310.1"/>
    <property type="molecule type" value="Genomic_DNA"/>
</dbReference>